<name>U3AFV9_9EURY</name>
<proteinExistence type="predicted"/>
<dbReference type="GO" id="GO:0006396">
    <property type="term" value="P:RNA processing"/>
    <property type="evidence" value="ECO:0007669"/>
    <property type="project" value="InterPro"/>
</dbReference>
<evidence type="ECO:0000313" key="3">
    <source>
        <dbReference type="Proteomes" id="UP000016986"/>
    </source>
</evidence>
<feature type="domain" description="RNase III" evidence="1">
    <location>
        <begin position="130"/>
        <end position="138"/>
    </location>
</feature>
<dbReference type="PROSITE" id="PS00517">
    <property type="entry name" value="RNASE_3_1"/>
    <property type="match status" value="1"/>
</dbReference>
<evidence type="ECO:0000259" key="1">
    <source>
        <dbReference type="PROSITE" id="PS00517"/>
    </source>
</evidence>
<keyword evidence="3" id="KW-1185">Reference proteome</keyword>
<sequence length="451" mass="47813">MADHRAAGRTTEAAVGEERDVVLVALPDDGGGDAEHLAHAGTAARAFVPDDDDVAGLDLAALHVRHRVLLVVEDARGPLVMEALLAGDLEHAAVRREVAGQDLDRALLVEGVFNGREEVRVDLVVVREIERLEFLGDRVAGDGHRVAVEVAALEEAADDDWDAPDVVEVLHDARATGLEVRDLRRALADLVELLDGELNARLRGEREDVQDAVRGPAERDLHGDGVLEGLLREDVARAAVVLDGVEGDLPGLPGDFEALLALGERGRGAEGRETERLADGGHRVRGEHPTTGARAGTGLVLHLDEFLLGHVAGRDAADALEDVLHRYLAALVVAGHDRPAVEEHRGKVGADGGHHHAGEVLVAAADGDERVHALGEGNEFDGVRDHLARDERGLHALRPHRDGVADGDGAELDGHAALLVDADGRGLGDVVEVDVAGRDVRGGVRDADHRR</sequence>
<dbReference type="GO" id="GO:0004525">
    <property type="term" value="F:ribonuclease III activity"/>
    <property type="evidence" value="ECO:0007669"/>
    <property type="project" value="InterPro"/>
</dbReference>
<dbReference type="AlphaFoldDB" id="U3AFV9"/>
<reference evidence="2 3" key="1">
    <citation type="submission" date="2013-09" db="EMBL/GenBank/DDBJ databases">
        <title>Whole genome sequencing of Halarchaeum acidiphilum strain MH1-52-1.</title>
        <authorList>
            <person name="Shimane Y."/>
            <person name="Minegishi H."/>
            <person name="Nishi S."/>
            <person name="Echigo A."/>
            <person name="Shuto A."/>
            <person name="Konishi M."/>
            <person name="Ito T."/>
            <person name="Ohkuma M."/>
            <person name="Ohta Y."/>
            <person name="Nagano Y."/>
            <person name="Tsubouchi T."/>
            <person name="Mori K."/>
            <person name="Usui K."/>
            <person name="Kamekura M."/>
            <person name="Usami R."/>
            <person name="Takaki Y."/>
            <person name="Hatada Y."/>
        </authorList>
    </citation>
    <scope>NUCLEOTIDE SEQUENCE [LARGE SCALE GENOMIC DNA]</scope>
    <source>
        <strain evidence="2 3">JCM 16109</strain>
    </source>
</reference>
<accession>U3AFV9</accession>
<dbReference type="EMBL" id="BATA01000087">
    <property type="protein sequence ID" value="GAD53673.1"/>
    <property type="molecule type" value="Genomic_DNA"/>
</dbReference>
<gene>
    <name evidence="2" type="ORF">MBEHAL_2433</name>
</gene>
<dbReference type="Proteomes" id="UP000016986">
    <property type="component" value="Unassembled WGS sequence"/>
</dbReference>
<organism evidence="2 3">
    <name type="scientific">Halarchaeum acidiphilum MH1-52-1</name>
    <dbReference type="NCBI Taxonomy" id="1261545"/>
    <lineage>
        <taxon>Archaea</taxon>
        <taxon>Methanobacteriati</taxon>
        <taxon>Methanobacteriota</taxon>
        <taxon>Stenosarchaea group</taxon>
        <taxon>Halobacteria</taxon>
        <taxon>Halobacteriales</taxon>
        <taxon>Halobacteriaceae</taxon>
    </lineage>
</organism>
<comment type="caution">
    <text evidence="2">The sequence shown here is derived from an EMBL/GenBank/DDBJ whole genome shotgun (WGS) entry which is preliminary data.</text>
</comment>
<dbReference type="InterPro" id="IPR000999">
    <property type="entry name" value="RNase_III_dom"/>
</dbReference>
<protein>
    <recommendedName>
        <fullName evidence="1">RNase III domain-containing protein</fullName>
    </recommendedName>
</protein>
<evidence type="ECO:0000313" key="2">
    <source>
        <dbReference type="EMBL" id="GAD53673.1"/>
    </source>
</evidence>